<evidence type="ECO:0000256" key="3">
    <source>
        <dbReference type="ARBA" id="ARBA00023002"/>
    </source>
</evidence>
<evidence type="ECO:0000256" key="1">
    <source>
        <dbReference type="ARBA" id="ARBA00001917"/>
    </source>
</evidence>
<dbReference type="InterPro" id="IPR045247">
    <property type="entry name" value="Oye-like"/>
</dbReference>
<comment type="cofactor">
    <cofactor evidence="1">
        <name>FMN</name>
        <dbReference type="ChEBI" id="CHEBI:58210"/>
    </cofactor>
</comment>
<accession>A0A1Y2FG76</accession>
<evidence type="ECO:0000313" key="5">
    <source>
        <dbReference type="EMBL" id="ORY82931.1"/>
    </source>
</evidence>
<dbReference type="OrthoDB" id="276546at2759"/>
<dbReference type="PANTHER" id="PTHR22893:SF93">
    <property type="entry name" value="HYPOTHETICAL OXIDOREDUCTASE (EUROFUNG)"/>
    <property type="match status" value="1"/>
</dbReference>
<dbReference type="GO" id="GO:0016628">
    <property type="term" value="F:oxidoreductase activity, acting on the CH-CH group of donors, NAD or NADP as acceptor"/>
    <property type="evidence" value="ECO:0007669"/>
    <property type="project" value="UniProtKB-ARBA"/>
</dbReference>
<dbReference type="Pfam" id="PF00724">
    <property type="entry name" value="Oxidored_FMN"/>
    <property type="match status" value="1"/>
</dbReference>
<dbReference type="Gene3D" id="3.20.20.70">
    <property type="entry name" value="Aldolase class I"/>
    <property type="match status" value="1"/>
</dbReference>
<name>A0A1Y2FG76_9BASI</name>
<evidence type="ECO:0000256" key="2">
    <source>
        <dbReference type="ARBA" id="ARBA00005979"/>
    </source>
</evidence>
<dbReference type="GO" id="GO:0010181">
    <property type="term" value="F:FMN binding"/>
    <property type="evidence" value="ECO:0007669"/>
    <property type="project" value="InterPro"/>
</dbReference>
<dbReference type="GO" id="GO:0005829">
    <property type="term" value="C:cytosol"/>
    <property type="evidence" value="ECO:0007669"/>
    <property type="project" value="UniProtKB-ARBA"/>
</dbReference>
<dbReference type="InterPro" id="IPR013785">
    <property type="entry name" value="Aldolase_TIM"/>
</dbReference>
<reference evidence="5 6" key="1">
    <citation type="submission" date="2016-07" db="EMBL/GenBank/DDBJ databases">
        <title>Pervasive Adenine N6-methylation of Active Genes in Fungi.</title>
        <authorList>
            <consortium name="DOE Joint Genome Institute"/>
            <person name="Mondo S.J."/>
            <person name="Dannebaum R.O."/>
            <person name="Kuo R.C."/>
            <person name="Labutti K."/>
            <person name="Haridas S."/>
            <person name="Kuo A."/>
            <person name="Salamov A."/>
            <person name="Ahrendt S.R."/>
            <person name="Lipzen A."/>
            <person name="Sullivan W."/>
            <person name="Andreopoulos W.B."/>
            <person name="Clum A."/>
            <person name="Lindquist E."/>
            <person name="Daum C."/>
            <person name="Ramamoorthy G.K."/>
            <person name="Gryganskyi A."/>
            <person name="Culley D."/>
            <person name="Magnuson J.K."/>
            <person name="James T.Y."/>
            <person name="O'Malley M.A."/>
            <person name="Stajich J.E."/>
            <person name="Spatafora J.W."/>
            <person name="Visel A."/>
            <person name="Grigoriev I.V."/>
        </authorList>
    </citation>
    <scope>NUCLEOTIDE SEQUENCE [LARGE SCALE GENOMIC DNA]</scope>
    <source>
        <strain evidence="5 6">62-1032</strain>
    </source>
</reference>
<feature type="domain" description="NADH:flavin oxidoreductase/NADH oxidase N-terminal" evidence="4">
    <location>
        <begin position="8"/>
        <end position="359"/>
    </location>
</feature>
<protein>
    <recommendedName>
        <fullName evidence="4">NADH:flavin oxidoreductase/NADH oxidase N-terminal domain-containing protein</fullName>
    </recommendedName>
</protein>
<organism evidence="5 6">
    <name type="scientific">Leucosporidium creatinivorum</name>
    <dbReference type="NCBI Taxonomy" id="106004"/>
    <lineage>
        <taxon>Eukaryota</taxon>
        <taxon>Fungi</taxon>
        <taxon>Dikarya</taxon>
        <taxon>Basidiomycota</taxon>
        <taxon>Pucciniomycotina</taxon>
        <taxon>Microbotryomycetes</taxon>
        <taxon>Leucosporidiales</taxon>
        <taxon>Leucosporidium</taxon>
    </lineage>
</organism>
<gene>
    <name evidence="5" type="ORF">BCR35DRAFT_303582</name>
</gene>
<proteinExistence type="inferred from homology"/>
<dbReference type="Proteomes" id="UP000193467">
    <property type="component" value="Unassembled WGS sequence"/>
</dbReference>
<dbReference type="FunFam" id="3.20.20.70:FF:000059">
    <property type="entry name" value="N-ethylmaleimide reductase, FMN-linked"/>
    <property type="match status" value="1"/>
</dbReference>
<dbReference type="STRING" id="106004.A0A1Y2FG76"/>
<evidence type="ECO:0000313" key="6">
    <source>
        <dbReference type="Proteomes" id="UP000193467"/>
    </source>
</evidence>
<dbReference type="AlphaFoldDB" id="A0A1Y2FG76"/>
<dbReference type="CDD" id="cd02933">
    <property type="entry name" value="OYE_like_FMN"/>
    <property type="match status" value="1"/>
</dbReference>
<dbReference type="InterPro" id="IPR001155">
    <property type="entry name" value="OxRdtase_FMN_N"/>
</dbReference>
<dbReference type="EMBL" id="MCGR01000020">
    <property type="protein sequence ID" value="ORY82931.1"/>
    <property type="molecule type" value="Genomic_DNA"/>
</dbReference>
<dbReference type="SUPFAM" id="SSF51395">
    <property type="entry name" value="FMN-linked oxidoreductases"/>
    <property type="match status" value="1"/>
</dbReference>
<sequence>MPSAAPTLWSPFKIGPIELKHRIVMAPLTRNRATKNDKAERTWVPNDLMCEYYSERATDGGLLISEAVPVSLVASGMLGVAGMWLPEQVQGWKKVTDSIHAKGGKVFAQLWHQGRNSHSTVSGVQPVSSSDVPITDSPHAWAGLPTEPFEVPHALTVEEIAATQDDFARCALAAVTEAGFDGVEIHAANGYIFDQFHHSNINTRTDQYGGSIEGRTLFTRETIAKISAAIGADRLGVRLAPFGYFNQTRGEHRVEQCTWLCTELSKLGLAYVHLIEPRFDEIKSENEKLASLGQEVASEEVSLKPFRAALGSTPVIAAGGYNADNADEGLAAGEHDLIAMGRYFCSNADLVDRLRTGKPLYRYNRARFYGPFKQNEIGYTVHPEQLGENVPMPLGD</sequence>
<dbReference type="PANTHER" id="PTHR22893">
    <property type="entry name" value="NADH OXIDOREDUCTASE-RELATED"/>
    <property type="match status" value="1"/>
</dbReference>
<comment type="caution">
    <text evidence="5">The sequence shown here is derived from an EMBL/GenBank/DDBJ whole genome shotgun (WGS) entry which is preliminary data.</text>
</comment>
<keyword evidence="6" id="KW-1185">Reference proteome</keyword>
<comment type="similarity">
    <text evidence="2">Belongs to the NADH:flavin oxidoreductase/NADH oxidase family.</text>
</comment>
<evidence type="ECO:0000259" key="4">
    <source>
        <dbReference type="Pfam" id="PF00724"/>
    </source>
</evidence>
<keyword evidence="3" id="KW-0560">Oxidoreductase</keyword>
<dbReference type="InParanoid" id="A0A1Y2FG76"/>